<proteinExistence type="predicted"/>
<keyword evidence="2" id="KW-0812">Transmembrane</keyword>
<keyword evidence="3" id="KW-0732">Signal</keyword>
<sequence length="411" mass="46672">MFTTVQVICILLETVHATALKPKIYVPSDNVTVHFDQLDIDEQTILEITFSGYTNKLHVTNVMLYTPMKNEPDLNSKYTGRIPSVKLDKGNLSFILLNVSFIDSGNYTVVEHSLEKGKTSIIVPHHRILGQHNESVMLSFTCNITNVTLIKIQMMLSTLQHVVLTYDVTQENNTEVGNLYRYRIEGCEVNENNFSFTIRKVSWTDLGVYVAWSDTNILMDSVLLEFEDQNSTSSPERTPIYFTSSSAPTTFKSMAENYMLEWIFISAVVVLLLAAGVIVNTLRRNRPKSKITSIHRTYMNGRQSIANGSCSRSYNTEIRYTIDGNTMPLRLNNVSHALTDLTPAQTQDVTPNGKQSCNQSDYSVHSTARKDMKYPILSSSCETSESDSTFDYDQYDEMPNEYQYDKPHFPL</sequence>
<accession>A0ABD3XGU7</accession>
<evidence type="ECO:0000256" key="1">
    <source>
        <dbReference type="SAM" id="MobiDB-lite"/>
    </source>
</evidence>
<gene>
    <name evidence="4" type="ORF">ACJMK2_024937</name>
</gene>
<feature type="transmembrane region" description="Helical" evidence="2">
    <location>
        <begin position="262"/>
        <end position="282"/>
    </location>
</feature>
<dbReference type="EMBL" id="JBJQND010000002">
    <property type="protein sequence ID" value="KAL3884836.1"/>
    <property type="molecule type" value="Genomic_DNA"/>
</dbReference>
<evidence type="ECO:0000313" key="4">
    <source>
        <dbReference type="EMBL" id="KAL3884836.1"/>
    </source>
</evidence>
<feature type="signal peptide" evidence="3">
    <location>
        <begin position="1"/>
        <end position="17"/>
    </location>
</feature>
<comment type="caution">
    <text evidence="4">The sequence shown here is derived from an EMBL/GenBank/DDBJ whole genome shotgun (WGS) entry which is preliminary data.</text>
</comment>
<keyword evidence="2" id="KW-1133">Transmembrane helix</keyword>
<dbReference type="InterPro" id="IPR013783">
    <property type="entry name" value="Ig-like_fold"/>
</dbReference>
<dbReference type="AlphaFoldDB" id="A0ABD3XGU7"/>
<evidence type="ECO:0000313" key="5">
    <source>
        <dbReference type="Proteomes" id="UP001634394"/>
    </source>
</evidence>
<evidence type="ECO:0000256" key="3">
    <source>
        <dbReference type="SAM" id="SignalP"/>
    </source>
</evidence>
<keyword evidence="2" id="KW-0472">Membrane</keyword>
<feature type="region of interest" description="Disordered" evidence="1">
    <location>
        <begin position="344"/>
        <end position="363"/>
    </location>
</feature>
<organism evidence="4 5">
    <name type="scientific">Sinanodonta woodiana</name>
    <name type="common">Chinese pond mussel</name>
    <name type="synonym">Anodonta woodiana</name>
    <dbReference type="NCBI Taxonomy" id="1069815"/>
    <lineage>
        <taxon>Eukaryota</taxon>
        <taxon>Metazoa</taxon>
        <taxon>Spiralia</taxon>
        <taxon>Lophotrochozoa</taxon>
        <taxon>Mollusca</taxon>
        <taxon>Bivalvia</taxon>
        <taxon>Autobranchia</taxon>
        <taxon>Heteroconchia</taxon>
        <taxon>Palaeoheterodonta</taxon>
        <taxon>Unionida</taxon>
        <taxon>Unionoidea</taxon>
        <taxon>Unionidae</taxon>
        <taxon>Unioninae</taxon>
        <taxon>Sinanodonta</taxon>
    </lineage>
</organism>
<evidence type="ECO:0000256" key="2">
    <source>
        <dbReference type="SAM" id="Phobius"/>
    </source>
</evidence>
<dbReference type="Proteomes" id="UP001634394">
    <property type="component" value="Unassembled WGS sequence"/>
</dbReference>
<reference evidence="4 5" key="1">
    <citation type="submission" date="2024-11" db="EMBL/GenBank/DDBJ databases">
        <title>Chromosome-level genome assembly of the freshwater bivalve Anodonta woodiana.</title>
        <authorList>
            <person name="Chen X."/>
        </authorList>
    </citation>
    <scope>NUCLEOTIDE SEQUENCE [LARGE SCALE GENOMIC DNA]</scope>
    <source>
        <strain evidence="4">MN2024</strain>
        <tissue evidence="4">Gills</tissue>
    </source>
</reference>
<name>A0ABD3XGU7_SINWO</name>
<dbReference type="Gene3D" id="2.60.40.10">
    <property type="entry name" value="Immunoglobulins"/>
    <property type="match status" value="1"/>
</dbReference>
<keyword evidence="5" id="KW-1185">Reference proteome</keyword>
<feature type="chain" id="PRO_5044891437" evidence="3">
    <location>
        <begin position="18"/>
        <end position="411"/>
    </location>
</feature>
<protein>
    <submittedName>
        <fullName evidence="4">Uncharacterized protein</fullName>
    </submittedName>
</protein>